<organism evidence="1 2">
    <name type="scientific">Streptomyces venezuelae</name>
    <dbReference type="NCBI Taxonomy" id="54571"/>
    <lineage>
        <taxon>Bacteria</taxon>
        <taxon>Bacillati</taxon>
        <taxon>Actinomycetota</taxon>
        <taxon>Actinomycetes</taxon>
        <taxon>Kitasatosporales</taxon>
        <taxon>Streptomycetaceae</taxon>
        <taxon>Streptomyces</taxon>
    </lineage>
</organism>
<protein>
    <submittedName>
        <fullName evidence="1">Uncharacterized protein</fullName>
    </submittedName>
</protein>
<dbReference type="Proteomes" id="UP000324015">
    <property type="component" value="Chromosome"/>
</dbReference>
<dbReference type="AlphaFoldDB" id="A0A5P2CRN0"/>
<gene>
    <name evidence="1" type="ORF">DEJ49_35330</name>
</gene>
<dbReference type="RefSeq" id="WP_150187863.1">
    <property type="nucleotide sequence ID" value="NZ_CP029191.1"/>
</dbReference>
<dbReference type="EMBL" id="CP029191">
    <property type="protein sequence ID" value="QES45564.1"/>
    <property type="molecule type" value="Genomic_DNA"/>
</dbReference>
<reference evidence="1 2" key="1">
    <citation type="submission" date="2018-05" db="EMBL/GenBank/DDBJ databases">
        <title>Streptomyces venezuelae.</title>
        <authorList>
            <person name="Kim W."/>
            <person name="Lee N."/>
            <person name="Cho B.-K."/>
        </authorList>
    </citation>
    <scope>NUCLEOTIDE SEQUENCE [LARGE SCALE GENOMIC DNA]</scope>
    <source>
        <strain evidence="1 2">ATCC 14585</strain>
    </source>
</reference>
<evidence type="ECO:0000313" key="2">
    <source>
        <dbReference type="Proteomes" id="UP000324015"/>
    </source>
</evidence>
<proteinExistence type="predicted"/>
<name>A0A5P2CRN0_STRVZ</name>
<accession>A0A5P2CRN0</accession>
<sequence length="84" mass="9159">MTEGFLYMANPRITVLGVQPGHPPFRIVEIDGEVVGKAKTVTDVLDAAAMAGITVHDLDDPDAVRWVGGDKFTWKPDKEPTTRP</sequence>
<evidence type="ECO:0000313" key="1">
    <source>
        <dbReference type="EMBL" id="QES45564.1"/>
    </source>
</evidence>